<accession>A0ABW1AQ55</accession>
<evidence type="ECO:0000313" key="2">
    <source>
        <dbReference type="Proteomes" id="UP001595974"/>
    </source>
</evidence>
<dbReference type="RefSeq" id="WP_157748464.1">
    <property type="nucleotide sequence ID" value="NZ_JBHSOG010000030.1"/>
</dbReference>
<gene>
    <name evidence="1" type="ORF">ACFPTN_07995</name>
</gene>
<evidence type="ECO:0000313" key="1">
    <source>
        <dbReference type="EMBL" id="MFC5769314.1"/>
    </source>
</evidence>
<proteinExistence type="predicted"/>
<sequence length="75" mass="7882">MLIGAGAGVSEEAVRAAFARIAPVEWVIIVRDGNPELPLILVAADVSHIGVYDVLVRADGLSLAGKRVRAHAVLR</sequence>
<protein>
    <submittedName>
        <fullName evidence="1">Uncharacterized protein</fullName>
    </submittedName>
</protein>
<dbReference type="Proteomes" id="UP001595974">
    <property type="component" value="Unassembled WGS sequence"/>
</dbReference>
<comment type="caution">
    <text evidence="1">The sequence shown here is derived from an EMBL/GenBank/DDBJ whole genome shotgun (WGS) entry which is preliminary data.</text>
</comment>
<reference evidence="2" key="1">
    <citation type="journal article" date="2019" name="Int. J. Syst. Evol. Microbiol.">
        <title>The Global Catalogue of Microorganisms (GCM) 10K type strain sequencing project: providing services to taxonomists for standard genome sequencing and annotation.</title>
        <authorList>
            <consortium name="The Broad Institute Genomics Platform"/>
            <consortium name="The Broad Institute Genome Sequencing Center for Infectious Disease"/>
            <person name="Wu L."/>
            <person name="Ma J."/>
        </authorList>
    </citation>
    <scope>NUCLEOTIDE SEQUENCE [LARGE SCALE GENOMIC DNA]</scope>
    <source>
        <strain evidence="2">SHR3</strain>
    </source>
</reference>
<name>A0ABW1AQ55_9RHOO</name>
<keyword evidence="2" id="KW-1185">Reference proteome</keyword>
<organism evidence="1 2">
    <name type="scientific">Thauera sinica</name>
    <dbReference type="NCBI Taxonomy" id="2665146"/>
    <lineage>
        <taxon>Bacteria</taxon>
        <taxon>Pseudomonadati</taxon>
        <taxon>Pseudomonadota</taxon>
        <taxon>Betaproteobacteria</taxon>
        <taxon>Rhodocyclales</taxon>
        <taxon>Zoogloeaceae</taxon>
        <taxon>Thauera</taxon>
    </lineage>
</organism>
<dbReference type="EMBL" id="JBHSOG010000030">
    <property type="protein sequence ID" value="MFC5769314.1"/>
    <property type="molecule type" value="Genomic_DNA"/>
</dbReference>